<dbReference type="EMBL" id="CAJGYO010000017">
    <property type="protein sequence ID" value="CAD6334663.1"/>
    <property type="molecule type" value="Genomic_DNA"/>
</dbReference>
<evidence type="ECO:0000313" key="12">
    <source>
        <dbReference type="Proteomes" id="UP000604825"/>
    </source>
</evidence>
<dbReference type="Gene3D" id="3.40.50.1000">
    <property type="entry name" value="HAD superfamily/HAD-like"/>
    <property type="match status" value="2"/>
</dbReference>
<evidence type="ECO:0000259" key="10">
    <source>
        <dbReference type="Pfam" id="PF08472"/>
    </source>
</evidence>
<evidence type="ECO:0000313" key="11">
    <source>
        <dbReference type="EMBL" id="CAD6334663.1"/>
    </source>
</evidence>
<dbReference type="Pfam" id="PF05116">
    <property type="entry name" value="S6PP"/>
    <property type="match status" value="2"/>
</dbReference>
<evidence type="ECO:0000256" key="6">
    <source>
        <dbReference type="ARBA" id="ARBA00022801"/>
    </source>
</evidence>
<dbReference type="SFLD" id="SFLDS00003">
    <property type="entry name" value="Haloacid_Dehalogenase"/>
    <property type="match status" value="2"/>
</dbReference>
<comment type="catalytic activity">
    <reaction evidence="8">
        <text>sucrose 6(F)-phosphate + H2O = sucrose + phosphate</text>
        <dbReference type="Rhea" id="RHEA:19289"/>
        <dbReference type="ChEBI" id="CHEBI:15377"/>
        <dbReference type="ChEBI" id="CHEBI:17992"/>
        <dbReference type="ChEBI" id="CHEBI:43474"/>
        <dbReference type="ChEBI" id="CHEBI:57723"/>
        <dbReference type="EC" id="3.1.3.24"/>
    </reaction>
</comment>
<dbReference type="InterPro" id="IPR012847">
    <property type="entry name" value="Sucrose_phosphatase_pln/cyn"/>
</dbReference>
<dbReference type="Proteomes" id="UP000604825">
    <property type="component" value="Unassembled WGS sequence"/>
</dbReference>
<dbReference type="GO" id="GO:0050307">
    <property type="term" value="F:sucrose-phosphate phosphatase activity"/>
    <property type="evidence" value="ECO:0007669"/>
    <property type="project" value="UniProtKB-EC"/>
</dbReference>
<dbReference type="UniPathway" id="UPA00371">
    <property type="reaction ID" value="UER00546"/>
</dbReference>
<evidence type="ECO:0000256" key="4">
    <source>
        <dbReference type="ARBA" id="ARBA00011738"/>
    </source>
</evidence>
<evidence type="ECO:0000256" key="7">
    <source>
        <dbReference type="ARBA" id="ARBA00022842"/>
    </source>
</evidence>
<dbReference type="InterPro" id="IPR006379">
    <property type="entry name" value="HAD-SF_hydro_IIB"/>
</dbReference>
<keyword evidence="12" id="KW-1185">Reference proteome</keyword>
<dbReference type="InterPro" id="IPR032710">
    <property type="entry name" value="NTF2-like_dom_sf"/>
</dbReference>
<accession>A0A811S0S2</accession>
<dbReference type="Gene3D" id="3.10.450.50">
    <property type="match status" value="2"/>
</dbReference>
<dbReference type="NCBIfam" id="TIGR01482">
    <property type="entry name" value="SPP-subfamily"/>
    <property type="match status" value="2"/>
</dbReference>
<dbReference type="SUPFAM" id="SSF56784">
    <property type="entry name" value="HAD-like"/>
    <property type="match status" value="2"/>
</dbReference>
<evidence type="ECO:0000256" key="8">
    <source>
        <dbReference type="ARBA" id="ARBA00048036"/>
    </source>
</evidence>
<name>A0A811S0S2_9POAL</name>
<dbReference type="PANTHER" id="PTHR46521">
    <property type="entry name" value="SUCROSE-PHOSPHATASE 2-RELATED"/>
    <property type="match status" value="1"/>
</dbReference>
<protein>
    <recommendedName>
        <fullName evidence="5">sucrose-phosphate phosphatase</fullName>
        <ecNumber evidence="5">3.1.3.24</ecNumber>
    </recommendedName>
</protein>
<dbReference type="InterPro" id="IPR023214">
    <property type="entry name" value="HAD_sf"/>
</dbReference>
<organism evidence="11 12">
    <name type="scientific">Miscanthus lutarioriparius</name>
    <dbReference type="NCBI Taxonomy" id="422564"/>
    <lineage>
        <taxon>Eukaryota</taxon>
        <taxon>Viridiplantae</taxon>
        <taxon>Streptophyta</taxon>
        <taxon>Embryophyta</taxon>
        <taxon>Tracheophyta</taxon>
        <taxon>Spermatophyta</taxon>
        <taxon>Magnoliopsida</taxon>
        <taxon>Liliopsida</taxon>
        <taxon>Poales</taxon>
        <taxon>Poaceae</taxon>
        <taxon>PACMAD clade</taxon>
        <taxon>Panicoideae</taxon>
        <taxon>Andropogonodae</taxon>
        <taxon>Andropogoneae</taxon>
        <taxon>Saccharinae</taxon>
        <taxon>Miscanthus</taxon>
    </lineage>
</organism>
<dbReference type="Gene3D" id="3.90.1070.10">
    <property type="match status" value="2"/>
</dbReference>
<dbReference type="OrthoDB" id="531008at2759"/>
<comment type="similarity">
    <text evidence="3">Belongs to the sucrose phosphatase family.</text>
</comment>
<evidence type="ECO:0000259" key="9">
    <source>
        <dbReference type="Pfam" id="PF05116"/>
    </source>
</evidence>
<dbReference type="SFLD" id="SFLDF00043">
    <property type="entry name" value="sucrose-phosphatase"/>
    <property type="match status" value="2"/>
</dbReference>
<feature type="domain" description="Sucrose-phosphatase C-terminal" evidence="10">
    <location>
        <begin position="282"/>
        <end position="411"/>
    </location>
</feature>
<feature type="domain" description="Sucrose-phosphatase C-terminal" evidence="10">
    <location>
        <begin position="733"/>
        <end position="862"/>
    </location>
</feature>
<dbReference type="EC" id="3.1.3.24" evidence="5"/>
<gene>
    <name evidence="11" type="ORF">NCGR_LOCUS58761</name>
</gene>
<proteinExistence type="inferred from homology"/>
<dbReference type="GO" id="GO:0000287">
    <property type="term" value="F:magnesium ion binding"/>
    <property type="evidence" value="ECO:0007669"/>
    <property type="project" value="InterPro"/>
</dbReference>
<dbReference type="InterPro" id="IPR006380">
    <property type="entry name" value="SPP-like_dom"/>
</dbReference>
<evidence type="ECO:0000256" key="2">
    <source>
        <dbReference type="ARBA" id="ARBA00005070"/>
    </source>
</evidence>
<keyword evidence="6" id="KW-0378">Hydrolase</keyword>
<dbReference type="Pfam" id="PF08472">
    <property type="entry name" value="S6PP_C"/>
    <property type="match status" value="2"/>
</dbReference>
<comment type="caution">
    <text evidence="11">The sequence shown here is derived from an EMBL/GenBank/DDBJ whole genome shotgun (WGS) entry which is preliminary data.</text>
</comment>
<dbReference type="CDD" id="cd02605">
    <property type="entry name" value="HAD_SPP"/>
    <property type="match status" value="2"/>
</dbReference>
<dbReference type="PANTHER" id="PTHR46521:SF2">
    <property type="entry name" value="SUCROSE-PHOSPHATASE 3-RELATED"/>
    <property type="match status" value="1"/>
</dbReference>
<feature type="domain" description="Sucrose phosphatase-like" evidence="9">
    <location>
        <begin position="451"/>
        <end position="711"/>
    </location>
</feature>
<evidence type="ECO:0000256" key="5">
    <source>
        <dbReference type="ARBA" id="ARBA00013112"/>
    </source>
</evidence>
<comment type="cofactor">
    <cofactor evidence="1">
        <name>Mg(2+)</name>
        <dbReference type="ChEBI" id="CHEBI:18420"/>
    </cofactor>
</comment>
<dbReference type="SUPFAM" id="SSF54427">
    <property type="entry name" value="NTF2-like"/>
    <property type="match status" value="2"/>
</dbReference>
<evidence type="ECO:0000256" key="3">
    <source>
        <dbReference type="ARBA" id="ARBA00007211"/>
    </source>
</evidence>
<dbReference type="InterPro" id="IPR013679">
    <property type="entry name" value="SPP_C"/>
</dbReference>
<evidence type="ECO:0000256" key="1">
    <source>
        <dbReference type="ARBA" id="ARBA00001946"/>
    </source>
</evidence>
<dbReference type="NCBIfam" id="TIGR01485">
    <property type="entry name" value="SPP_plant-cyano"/>
    <property type="match status" value="2"/>
</dbReference>
<keyword evidence="7" id="KW-0460">Magnesium</keyword>
<comment type="subunit">
    <text evidence="4">Homodimer.</text>
</comment>
<dbReference type="SFLD" id="SFLDG01140">
    <property type="entry name" value="C2.B:_Phosphomannomutase_and_P"/>
    <property type="match status" value="2"/>
</dbReference>
<dbReference type="AlphaFoldDB" id="A0A811S0S2"/>
<dbReference type="InterPro" id="IPR036412">
    <property type="entry name" value="HAD-like_sf"/>
</dbReference>
<comment type="pathway">
    <text evidence="2">Glycan biosynthesis; sucrose biosynthesis; sucrose from D-fructose 6-phosphate and UDP-alpha-D-glucose: step 2/2.</text>
</comment>
<dbReference type="SFLD" id="SFLDG01141">
    <property type="entry name" value="C2.B.1:_Sucrose_Phosphatase_Li"/>
    <property type="match status" value="2"/>
</dbReference>
<dbReference type="InterPro" id="IPR051518">
    <property type="entry name" value="Sucrose_Phosphatase"/>
</dbReference>
<reference evidence="11" key="1">
    <citation type="submission" date="2020-10" db="EMBL/GenBank/DDBJ databases">
        <authorList>
            <person name="Han B."/>
            <person name="Lu T."/>
            <person name="Zhao Q."/>
            <person name="Huang X."/>
            <person name="Zhao Y."/>
        </authorList>
    </citation>
    <scope>NUCLEOTIDE SEQUENCE</scope>
</reference>
<dbReference type="GO" id="GO:0005986">
    <property type="term" value="P:sucrose biosynthetic process"/>
    <property type="evidence" value="ECO:0007669"/>
    <property type="project" value="UniProtKB-UniPathway"/>
</dbReference>
<dbReference type="NCBIfam" id="TIGR01484">
    <property type="entry name" value="HAD-SF-IIB"/>
    <property type="match status" value="2"/>
</dbReference>
<sequence>MDRLDGSARLVLVSDLDQTMIDHQDRENLSLLRFEALWEAEFSQDSLLVFSTGRTPISYKGLRKDKPLITPDITIMSVGTVIAYGEEMIRDVGWEEYLNNNWDRTIVVEETARFSQLKPQPERNQGPHKVSFFVDKQGAQEVMDYLPQKLEKRGLDVKIVYSSGEALDVLPRGAGKGQALMYLLNKLNSYEKPPKNTLVCGDSGNDAELFSVPSVYGVMVCNAQEELLQWYEENAKDNPKIIHATERCAAGIMQAIGHFKLGPNVSARDLEFPYLKADTAKPADVVVKFYVLYEKWRRGDLPNSSSVMQYLKSITHLNGTIIHPSGSERSLHASIDALSSCYGDKQDNKFRVWVDRLVTSPIGTSNWLVRFDNWEMEGGVRYCCRTTLLLNIKPETPEDLELIHIHNTWVEGHSGGSEHTFILEPNCRNTQHSLPAILARASMEKLDASARLMIVSDLDQTMVDHDDPEDLSLLRFEALWEAEFAHDSLLIFSTGRSPISYSDLRKNKPLITPDITIMSVGTVIAYGVDMVRDVDWEEHLSSNWDRDIVVEEATKFPQLKREAAESSVRIQPEKDQGPHKVTFVVEKQGAQEVMHALPHKLKKHGIHVKIIFSYGVLIDVVPQGAGKGQALQYLLNKFNSQRKAPNNILVCGDSGNDAELFSVPSVHGVMVSNAQEELLQWREENAMCNPKIIHSTKRCAAGIMQAIGHFKLGPNVSPRDLEFPQPKLGIIKPADVVVRFYVIYEKWRRGEVQKSPSVIQYLKSIAHFNGTIIRPCGLEHSLHASIDALRSCYGDKKAKKFRVWVDRLVTSPLGTSNWLVKFDKWEMEGDARYCCRTTLLLNMKSETPEGLELLHIQKTWLEGHSAASDHTFIL</sequence>
<feature type="domain" description="Sucrose phosphatase-like" evidence="9">
    <location>
        <begin position="9"/>
        <end position="260"/>
    </location>
</feature>